<comment type="caution">
    <text evidence="7">The sequence shown here is derived from an EMBL/GenBank/DDBJ whole genome shotgun (WGS) entry which is preliminary data.</text>
</comment>
<keyword evidence="8" id="KW-1185">Reference proteome</keyword>
<dbReference type="EMBL" id="BAABGA010000082">
    <property type="protein sequence ID" value="GAA4466823.1"/>
    <property type="molecule type" value="Genomic_DNA"/>
</dbReference>
<comment type="similarity">
    <text evidence="2">Belongs to the UPF0382 family.</text>
</comment>
<dbReference type="PANTHER" id="PTHR43461">
    <property type="entry name" value="TRANSMEMBRANE PROTEIN 256"/>
    <property type="match status" value="1"/>
</dbReference>
<proteinExistence type="inferred from homology"/>
<name>A0ABP8NG77_9BACT</name>
<dbReference type="PANTHER" id="PTHR43461:SF1">
    <property type="entry name" value="TRANSMEMBRANE PROTEIN 256"/>
    <property type="match status" value="1"/>
</dbReference>
<gene>
    <name evidence="7" type="ORF">GCM10023156_56130</name>
</gene>
<comment type="subcellular location">
    <subcellularLocation>
        <location evidence="1">Membrane</location>
        <topology evidence="1">Multi-pass membrane protein</topology>
    </subcellularLocation>
</comment>
<reference evidence="8" key="1">
    <citation type="journal article" date="2019" name="Int. J. Syst. Evol. Microbiol.">
        <title>The Global Catalogue of Microorganisms (GCM) 10K type strain sequencing project: providing services to taxonomists for standard genome sequencing and annotation.</title>
        <authorList>
            <consortium name="The Broad Institute Genomics Platform"/>
            <consortium name="The Broad Institute Genome Sequencing Center for Infectious Disease"/>
            <person name="Wu L."/>
            <person name="Ma J."/>
        </authorList>
    </citation>
    <scope>NUCLEOTIDE SEQUENCE [LARGE SCALE GENOMIC DNA]</scope>
    <source>
        <strain evidence="8">JCM 17759</strain>
    </source>
</reference>
<evidence type="ECO:0000313" key="7">
    <source>
        <dbReference type="EMBL" id="GAA4466823.1"/>
    </source>
</evidence>
<feature type="transmembrane region" description="Helical" evidence="6">
    <location>
        <begin position="57"/>
        <end position="76"/>
    </location>
</feature>
<evidence type="ECO:0000256" key="5">
    <source>
        <dbReference type="ARBA" id="ARBA00023136"/>
    </source>
</evidence>
<organism evidence="7 8">
    <name type="scientific">Novipirellula rosea</name>
    <dbReference type="NCBI Taxonomy" id="1031540"/>
    <lineage>
        <taxon>Bacteria</taxon>
        <taxon>Pseudomonadati</taxon>
        <taxon>Planctomycetota</taxon>
        <taxon>Planctomycetia</taxon>
        <taxon>Pirellulales</taxon>
        <taxon>Pirellulaceae</taxon>
        <taxon>Novipirellula</taxon>
    </lineage>
</organism>
<protein>
    <submittedName>
        <fullName evidence="7">DUF423 domain-containing protein</fullName>
    </submittedName>
</protein>
<feature type="transmembrane region" description="Helical" evidence="6">
    <location>
        <begin position="109"/>
        <end position="132"/>
    </location>
</feature>
<evidence type="ECO:0000256" key="2">
    <source>
        <dbReference type="ARBA" id="ARBA00009694"/>
    </source>
</evidence>
<dbReference type="Pfam" id="PF04241">
    <property type="entry name" value="DUF423"/>
    <property type="match status" value="1"/>
</dbReference>
<evidence type="ECO:0000256" key="3">
    <source>
        <dbReference type="ARBA" id="ARBA00022692"/>
    </source>
</evidence>
<keyword evidence="4 6" id="KW-1133">Transmembrane helix</keyword>
<accession>A0ABP8NG77</accession>
<keyword evidence="3 6" id="KW-0812">Transmembrane</keyword>
<evidence type="ECO:0000256" key="4">
    <source>
        <dbReference type="ARBA" id="ARBA00022989"/>
    </source>
</evidence>
<keyword evidence="5 6" id="KW-0472">Membrane</keyword>
<dbReference type="Proteomes" id="UP001500840">
    <property type="component" value="Unassembled WGS sequence"/>
</dbReference>
<dbReference type="RefSeq" id="WP_345327031.1">
    <property type="nucleotide sequence ID" value="NZ_BAABGA010000082.1"/>
</dbReference>
<sequence length="140" mass="14950">MIDTALQKRILVTAAICGALAVLIGAFGAHGLADFLQSRGLDAETIARRSDQFDVGARYHLVHAVVLLVIAVVPFGSDRVRRAAAWMMLLGILFFSGSLYLLVALNKPWLGAVTPIGGLLWIAGWVSLVGLAKSRNDPGR</sequence>
<evidence type="ECO:0000256" key="6">
    <source>
        <dbReference type="SAM" id="Phobius"/>
    </source>
</evidence>
<evidence type="ECO:0000313" key="8">
    <source>
        <dbReference type="Proteomes" id="UP001500840"/>
    </source>
</evidence>
<evidence type="ECO:0000256" key="1">
    <source>
        <dbReference type="ARBA" id="ARBA00004141"/>
    </source>
</evidence>
<feature type="transmembrane region" description="Helical" evidence="6">
    <location>
        <begin position="83"/>
        <end position="103"/>
    </location>
</feature>
<dbReference type="InterPro" id="IPR006696">
    <property type="entry name" value="DUF423"/>
</dbReference>